<keyword evidence="2" id="KW-1185">Reference proteome</keyword>
<proteinExistence type="predicted"/>
<name>A0A8T2MV06_9TELE</name>
<organism evidence="1 2">
    <name type="scientific">Albula glossodonta</name>
    <name type="common">roundjaw bonefish</name>
    <dbReference type="NCBI Taxonomy" id="121402"/>
    <lineage>
        <taxon>Eukaryota</taxon>
        <taxon>Metazoa</taxon>
        <taxon>Chordata</taxon>
        <taxon>Craniata</taxon>
        <taxon>Vertebrata</taxon>
        <taxon>Euteleostomi</taxon>
        <taxon>Actinopterygii</taxon>
        <taxon>Neopterygii</taxon>
        <taxon>Teleostei</taxon>
        <taxon>Albuliformes</taxon>
        <taxon>Albulidae</taxon>
        <taxon>Albula</taxon>
    </lineage>
</organism>
<reference evidence="1" key="1">
    <citation type="thesis" date="2021" institute="BYU ScholarsArchive" country="Provo, UT, USA">
        <title>Applications of and Algorithms for Genome Assembly and Genomic Analyses with an Emphasis on Marine Teleosts.</title>
        <authorList>
            <person name="Pickett B.D."/>
        </authorList>
    </citation>
    <scope>NUCLEOTIDE SEQUENCE</scope>
    <source>
        <strain evidence="1">HI-2016</strain>
    </source>
</reference>
<evidence type="ECO:0000313" key="1">
    <source>
        <dbReference type="EMBL" id="KAG9329831.1"/>
    </source>
</evidence>
<accession>A0A8T2MV06</accession>
<evidence type="ECO:0000313" key="2">
    <source>
        <dbReference type="Proteomes" id="UP000824540"/>
    </source>
</evidence>
<dbReference type="AlphaFoldDB" id="A0A8T2MV06"/>
<sequence length="82" mass="8776">MGSQCVKHLLSSKIHVEPSLQEFIGHEGDTELGARKPSSRRIFRKQSITPLYVVWPARAATCSLVLMTSAGVTKDAAGIPGG</sequence>
<gene>
    <name evidence="1" type="ORF">JZ751_028940</name>
</gene>
<dbReference type="Proteomes" id="UP000824540">
    <property type="component" value="Unassembled WGS sequence"/>
</dbReference>
<comment type="caution">
    <text evidence="1">The sequence shown here is derived from an EMBL/GenBank/DDBJ whole genome shotgun (WGS) entry which is preliminary data.</text>
</comment>
<dbReference type="EMBL" id="JAFBMS010000892">
    <property type="protein sequence ID" value="KAG9329831.1"/>
    <property type="molecule type" value="Genomic_DNA"/>
</dbReference>
<protein>
    <submittedName>
        <fullName evidence="1">Uncharacterized protein</fullName>
    </submittedName>
</protein>